<accession>A0A4C1WNM3</accession>
<evidence type="ECO:0000313" key="2">
    <source>
        <dbReference type="Proteomes" id="UP000299102"/>
    </source>
</evidence>
<sequence>MASEINLELNKTAASETHIQTLALEQLRAVITFFDSDSVSTLDHSPVFNFGPSPAFDSDPGPVFDSGIRPAFNFDSAIHHSYNLNKIRGFLCKYNKSARFPGSAQAGGIVNVSRTTRATPAALCVRSDKSVLKSGPKTEPGSGTRITIENWTMTAIEVTEKSANREDEELFIVHGSETGGAFE</sequence>
<organism evidence="1 2">
    <name type="scientific">Eumeta variegata</name>
    <name type="common">Bagworm moth</name>
    <name type="synonym">Eumeta japonica</name>
    <dbReference type="NCBI Taxonomy" id="151549"/>
    <lineage>
        <taxon>Eukaryota</taxon>
        <taxon>Metazoa</taxon>
        <taxon>Ecdysozoa</taxon>
        <taxon>Arthropoda</taxon>
        <taxon>Hexapoda</taxon>
        <taxon>Insecta</taxon>
        <taxon>Pterygota</taxon>
        <taxon>Neoptera</taxon>
        <taxon>Endopterygota</taxon>
        <taxon>Lepidoptera</taxon>
        <taxon>Glossata</taxon>
        <taxon>Ditrysia</taxon>
        <taxon>Tineoidea</taxon>
        <taxon>Psychidae</taxon>
        <taxon>Oiketicinae</taxon>
        <taxon>Eumeta</taxon>
    </lineage>
</organism>
<dbReference type="AlphaFoldDB" id="A0A4C1WNM3"/>
<gene>
    <name evidence="1" type="ORF">EVAR_97571_1</name>
</gene>
<dbReference type="EMBL" id="BGZK01000613">
    <property type="protein sequence ID" value="GBP52978.1"/>
    <property type="molecule type" value="Genomic_DNA"/>
</dbReference>
<reference evidence="1 2" key="1">
    <citation type="journal article" date="2019" name="Commun. Biol.">
        <title>The bagworm genome reveals a unique fibroin gene that provides high tensile strength.</title>
        <authorList>
            <person name="Kono N."/>
            <person name="Nakamura H."/>
            <person name="Ohtoshi R."/>
            <person name="Tomita M."/>
            <person name="Numata K."/>
            <person name="Arakawa K."/>
        </authorList>
    </citation>
    <scope>NUCLEOTIDE SEQUENCE [LARGE SCALE GENOMIC DNA]</scope>
</reference>
<protein>
    <submittedName>
        <fullName evidence="1">Uncharacterized protein</fullName>
    </submittedName>
</protein>
<proteinExistence type="predicted"/>
<dbReference type="Proteomes" id="UP000299102">
    <property type="component" value="Unassembled WGS sequence"/>
</dbReference>
<comment type="caution">
    <text evidence="1">The sequence shown here is derived from an EMBL/GenBank/DDBJ whole genome shotgun (WGS) entry which is preliminary data.</text>
</comment>
<keyword evidence="2" id="KW-1185">Reference proteome</keyword>
<evidence type="ECO:0000313" key="1">
    <source>
        <dbReference type="EMBL" id="GBP52978.1"/>
    </source>
</evidence>
<name>A0A4C1WNM3_EUMVA</name>